<dbReference type="eggNOG" id="KOG3237">
    <property type="taxonomic scope" value="Eukaryota"/>
</dbReference>
<feature type="compositionally biased region" description="Acidic residues" evidence="7">
    <location>
        <begin position="176"/>
        <end position="208"/>
    </location>
</feature>
<dbReference type="OrthoDB" id="29058at2759"/>
<evidence type="ECO:0000256" key="7">
    <source>
        <dbReference type="SAM" id="MobiDB-lite"/>
    </source>
</evidence>
<feature type="region of interest" description="Disordered" evidence="7">
    <location>
        <begin position="1"/>
        <end position="24"/>
    </location>
</feature>
<dbReference type="HOGENOM" id="CLU_061887_0_1_1"/>
<dbReference type="Proteomes" id="UP000008782">
    <property type="component" value="Unassembled WGS sequence"/>
</dbReference>
<feature type="region of interest" description="Disordered" evidence="7">
    <location>
        <begin position="140"/>
        <end position="161"/>
    </location>
</feature>
<dbReference type="AlphaFoldDB" id="E3Q4F2"/>
<dbReference type="PANTHER" id="PTHR12838:SF0">
    <property type="entry name" value="U3 SMALL NUCLEOLAR RNA-ASSOCIATED PROTEIN 11-RELATED"/>
    <property type="match status" value="1"/>
</dbReference>
<evidence type="ECO:0000313" key="9">
    <source>
        <dbReference type="Proteomes" id="UP000008782"/>
    </source>
</evidence>
<dbReference type="VEuPathDB" id="FungiDB:GLRG_00608"/>
<sequence>MSSMRNAVQRRSHRERAQPLERQRFGLLEKHKDYSLRAKDYNKKKAQIKSLRQKAAERNEDEFYFGMLSRNSMGSRVKDGRKWSGTVAGDRGNKAMDMETVRLLKTQDVGYVRTMRNVISKEVKRLEEQIVLVGGIEAASHNDDDADHSDDEIDTRPAAPRKIVFLDGAEAKADAAQEEAMDLDGEEDDEDEFEGFDDDDNKDADDDVQAQKEKALQRLRLQLQNAKKKLKVLAKAEEGLEIQRAKMAKTATSGGTTKKGKKIMVRARKR</sequence>
<name>E3Q4F2_COLGM</name>
<accession>E3Q4F2</accession>
<keyword evidence="9" id="KW-1185">Reference proteome</keyword>
<evidence type="ECO:0000256" key="3">
    <source>
        <dbReference type="ARBA" id="ARBA00008105"/>
    </source>
</evidence>
<dbReference type="GO" id="GO:0006364">
    <property type="term" value="P:rRNA processing"/>
    <property type="evidence" value="ECO:0007669"/>
    <property type="project" value="UniProtKB-UniRule"/>
</dbReference>
<evidence type="ECO:0000256" key="4">
    <source>
        <dbReference type="ARBA" id="ARBA00022552"/>
    </source>
</evidence>
<feature type="region of interest" description="Disordered" evidence="7">
    <location>
        <begin position="173"/>
        <end position="211"/>
    </location>
</feature>
<comment type="similarity">
    <text evidence="3 6">Belongs to the UTP11 family.</text>
</comment>
<gene>
    <name evidence="8" type="ORF">GLRG_00608</name>
</gene>
<keyword evidence="4 6" id="KW-0698">rRNA processing</keyword>
<feature type="region of interest" description="Disordered" evidence="7">
    <location>
        <begin position="247"/>
        <end position="270"/>
    </location>
</feature>
<feature type="compositionally biased region" description="Acidic residues" evidence="7">
    <location>
        <begin position="144"/>
        <end position="153"/>
    </location>
</feature>
<evidence type="ECO:0000256" key="2">
    <source>
        <dbReference type="ARBA" id="ARBA00004604"/>
    </source>
</evidence>
<dbReference type="GO" id="GO:0032040">
    <property type="term" value="C:small-subunit processome"/>
    <property type="evidence" value="ECO:0007669"/>
    <property type="project" value="UniProtKB-UniRule"/>
</dbReference>
<feature type="compositionally biased region" description="Basic and acidic residues" evidence="7">
    <location>
        <begin position="15"/>
        <end position="24"/>
    </location>
</feature>
<proteinExistence type="inferred from homology"/>
<dbReference type="EMBL" id="GG697332">
    <property type="protein sequence ID" value="EFQ25464.1"/>
    <property type="molecule type" value="Genomic_DNA"/>
</dbReference>
<reference evidence="9" key="1">
    <citation type="journal article" date="2012" name="Nat. Genet.">
        <title>Lifestyle transitions in plant pathogenic Colletotrichum fungi deciphered by genome and transcriptome analyses.</title>
        <authorList>
            <person name="O'Connell R.J."/>
            <person name="Thon M.R."/>
            <person name="Hacquard S."/>
            <person name="Amyotte S.G."/>
            <person name="Kleemann J."/>
            <person name="Torres M.F."/>
            <person name="Damm U."/>
            <person name="Buiate E.A."/>
            <person name="Epstein L."/>
            <person name="Alkan N."/>
            <person name="Altmueller J."/>
            <person name="Alvarado-Balderrama L."/>
            <person name="Bauser C.A."/>
            <person name="Becker C."/>
            <person name="Birren B.W."/>
            <person name="Chen Z."/>
            <person name="Choi J."/>
            <person name="Crouch J.A."/>
            <person name="Duvick J.P."/>
            <person name="Farman M.A."/>
            <person name="Gan P."/>
            <person name="Heiman D."/>
            <person name="Henrissat B."/>
            <person name="Howard R.J."/>
            <person name="Kabbage M."/>
            <person name="Koch C."/>
            <person name="Kracher B."/>
            <person name="Kubo Y."/>
            <person name="Law A.D."/>
            <person name="Lebrun M.-H."/>
            <person name="Lee Y.-H."/>
            <person name="Miyara I."/>
            <person name="Moore N."/>
            <person name="Neumann U."/>
            <person name="Nordstroem K."/>
            <person name="Panaccione D.G."/>
            <person name="Panstruga R."/>
            <person name="Place M."/>
            <person name="Proctor R.H."/>
            <person name="Prusky D."/>
            <person name="Rech G."/>
            <person name="Reinhardt R."/>
            <person name="Rollins J.A."/>
            <person name="Rounsley S."/>
            <person name="Schardl C.L."/>
            <person name="Schwartz D.C."/>
            <person name="Shenoy N."/>
            <person name="Shirasu K."/>
            <person name="Sikhakolli U.R."/>
            <person name="Stueber K."/>
            <person name="Sukno S.A."/>
            <person name="Sweigard J.A."/>
            <person name="Takano Y."/>
            <person name="Takahara H."/>
            <person name="Trail F."/>
            <person name="van der Does H.C."/>
            <person name="Voll L.M."/>
            <person name="Will I."/>
            <person name="Young S."/>
            <person name="Zeng Q."/>
            <person name="Zhang J."/>
            <person name="Zhou S."/>
            <person name="Dickman M.B."/>
            <person name="Schulze-Lefert P."/>
            <person name="Ver Loren van Themaat E."/>
            <person name="Ma L.-J."/>
            <person name="Vaillancourt L.J."/>
        </authorList>
    </citation>
    <scope>NUCLEOTIDE SEQUENCE [LARGE SCALE GENOMIC DNA]</scope>
    <source>
        <strain evidence="9">M1.001 / M2 / FGSC 10212</strain>
    </source>
</reference>
<dbReference type="GeneID" id="24405973"/>
<evidence type="ECO:0000256" key="1">
    <source>
        <dbReference type="ARBA" id="ARBA00004099"/>
    </source>
</evidence>
<dbReference type="Pfam" id="PF03998">
    <property type="entry name" value="Utp11"/>
    <property type="match status" value="1"/>
</dbReference>
<evidence type="ECO:0000313" key="8">
    <source>
        <dbReference type="EMBL" id="EFQ25464.1"/>
    </source>
</evidence>
<protein>
    <recommendedName>
        <fullName evidence="6">U3 small nucleolar RNA-associated protein 11</fullName>
        <shortName evidence="6">U3 snoRNA-associated protein 11</shortName>
    </recommendedName>
</protein>
<comment type="function">
    <text evidence="1 6">Involved in nucleolar processing of pre-18S ribosomal RNA.</text>
</comment>
<keyword evidence="5 6" id="KW-0539">Nucleus</keyword>
<evidence type="ECO:0000256" key="6">
    <source>
        <dbReference type="PIRNR" id="PIRNR015952"/>
    </source>
</evidence>
<feature type="compositionally biased region" description="Basic residues" evidence="7">
    <location>
        <begin position="258"/>
        <end position="270"/>
    </location>
</feature>
<comment type="subcellular location">
    <subcellularLocation>
        <location evidence="2 6">Nucleus</location>
        <location evidence="2 6">Nucleolus</location>
    </subcellularLocation>
</comment>
<dbReference type="STRING" id="645133.E3Q4F2"/>
<dbReference type="RefSeq" id="XP_008089484.1">
    <property type="nucleotide sequence ID" value="XM_008091293.1"/>
</dbReference>
<dbReference type="PANTHER" id="PTHR12838">
    <property type="entry name" value="U3 SMALL NUCLEOLAR RNA-ASSOCIATED PROTEIN 11"/>
    <property type="match status" value="1"/>
</dbReference>
<dbReference type="InterPro" id="IPR007144">
    <property type="entry name" value="SSU_processome_Utp11"/>
</dbReference>
<comment type="subunit">
    <text evidence="6">Component of the ribosomal small subunit (SSU) processome.</text>
</comment>
<dbReference type="PIRSF" id="PIRSF015952">
    <property type="entry name" value="U3snoRNP11"/>
    <property type="match status" value="1"/>
</dbReference>
<evidence type="ECO:0000256" key="5">
    <source>
        <dbReference type="ARBA" id="ARBA00023242"/>
    </source>
</evidence>
<organism evidence="9">
    <name type="scientific">Colletotrichum graminicola (strain M1.001 / M2 / FGSC 10212)</name>
    <name type="common">Maize anthracnose fungus</name>
    <name type="synonym">Glomerella graminicola</name>
    <dbReference type="NCBI Taxonomy" id="645133"/>
    <lineage>
        <taxon>Eukaryota</taxon>
        <taxon>Fungi</taxon>
        <taxon>Dikarya</taxon>
        <taxon>Ascomycota</taxon>
        <taxon>Pezizomycotina</taxon>
        <taxon>Sordariomycetes</taxon>
        <taxon>Hypocreomycetidae</taxon>
        <taxon>Glomerellales</taxon>
        <taxon>Glomerellaceae</taxon>
        <taxon>Colletotrichum</taxon>
        <taxon>Colletotrichum graminicola species complex</taxon>
    </lineage>
</organism>